<evidence type="ECO:0000256" key="3">
    <source>
        <dbReference type="ARBA" id="ARBA00022748"/>
    </source>
</evidence>
<dbReference type="InterPro" id="IPR002541">
    <property type="entry name" value="Cyt_c_assembly"/>
</dbReference>
<accession>A0AA46TKC3</accession>
<feature type="domain" description="Cytochrome c assembly protein" evidence="7">
    <location>
        <begin position="117"/>
        <end position="328"/>
    </location>
</feature>
<sequence length="332" mass="35980">MSLEQYANFSNYSVASATVVLSLACLAYIAEWAFTRQVTSARRRDRAAQRALVTTGAGDSGATASVAPTNDTSAADAEYRRELAARIGLSLTVLAFALLVVGVVTRSLASGEFRAPWGNMYEFSMVGITAVIGMFLVMVKLADVNWLGGIVTAFAVIVLGLSMLVYVPAGPLVPALDSYWLVIHVIAAMISAGAFAIGAALSVLYLVRARAEAKTPDIDDREGYIWRLPTAAKMDRLSYRIHAFAFPLYTFAALIAGPIWAYHAWGRAWGWDPKEVWAFITWVAYACYLHARATAGWKGKAAAILALVAFATFMFNYVGVNLFIDGMHSYAK</sequence>
<dbReference type="PANTHER" id="PTHR30071">
    <property type="entry name" value="HEME EXPORTER PROTEIN C"/>
    <property type="match status" value="1"/>
</dbReference>
<dbReference type="GO" id="GO:0020037">
    <property type="term" value="F:heme binding"/>
    <property type="evidence" value="ECO:0007669"/>
    <property type="project" value="InterPro"/>
</dbReference>
<dbReference type="Pfam" id="PF01578">
    <property type="entry name" value="Cytochrom_C_asm"/>
    <property type="match status" value="1"/>
</dbReference>
<evidence type="ECO:0000259" key="7">
    <source>
        <dbReference type="Pfam" id="PF01578"/>
    </source>
</evidence>
<dbReference type="GO" id="GO:0017004">
    <property type="term" value="P:cytochrome complex assembly"/>
    <property type="evidence" value="ECO:0007669"/>
    <property type="project" value="UniProtKB-KW"/>
</dbReference>
<dbReference type="InterPro" id="IPR017562">
    <property type="entry name" value="Cyt_c_biogenesis_CcsA"/>
</dbReference>
<feature type="transmembrane region" description="Helical" evidence="6">
    <location>
        <begin position="179"/>
        <end position="207"/>
    </location>
</feature>
<dbReference type="Proteomes" id="UP001164390">
    <property type="component" value="Chromosome"/>
</dbReference>
<dbReference type="KEGG" id="sgrg:L0C25_07565"/>
<evidence type="ECO:0000256" key="1">
    <source>
        <dbReference type="ARBA" id="ARBA00004141"/>
    </source>
</evidence>
<feature type="transmembrane region" description="Helical" evidence="6">
    <location>
        <begin position="87"/>
        <end position="108"/>
    </location>
</feature>
<feature type="transmembrane region" description="Helical" evidence="6">
    <location>
        <begin position="243"/>
        <end position="263"/>
    </location>
</feature>
<dbReference type="GO" id="GO:0005886">
    <property type="term" value="C:plasma membrane"/>
    <property type="evidence" value="ECO:0007669"/>
    <property type="project" value="TreeGrafter"/>
</dbReference>
<keyword evidence="9" id="KW-1185">Reference proteome</keyword>
<protein>
    <submittedName>
        <fullName evidence="8">C-type cytochrome biogenesis protein CcsB</fullName>
    </submittedName>
</protein>
<evidence type="ECO:0000313" key="8">
    <source>
        <dbReference type="EMBL" id="UYM06924.1"/>
    </source>
</evidence>
<evidence type="ECO:0000256" key="4">
    <source>
        <dbReference type="ARBA" id="ARBA00022989"/>
    </source>
</evidence>
<keyword evidence="2 6" id="KW-0812">Transmembrane</keyword>
<dbReference type="AlphaFoldDB" id="A0AA46TKC3"/>
<dbReference type="PANTHER" id="PTHR30071:SF1">
    <property type="entry name" value="CYTOCHROME B_B6 PROTEIN-RELATED"/>
    <property type="match status" value="1"/>
</dbReference>
<proteinExistence type="predicted"/>
<feature type="transmembrane region" description="Helical" evidence="6">
    <location>
        <begin position="146"/>
        <end position="167"/>
    </location>
</feature>
<gene>
    <name evidence="8" type="primary">ccsB</name>
    <name evidence="8" type="ORF">L0C25_07565</name>
</gene>
<comment type="subcellular location">
    <subcellularLocation>
        <location evidence="1">Membrane</location>
        <topology evidence="1">Multi-pass membrane protein</topology>
    </subcellularLocation>
</comment>
<dbReference type="InterPro" id="IPR045062">
    <property type="entry name" value="Cyt_c_biogenesis_CcsA/CcmC"/>
</dbReference>
<keyword evidence="3" id="KW-0201">Cytochrome c-type biogenesis</keyword>
<evidence type="ECO:0000313" key="9">
    <source>
        <dbReference type="Proteomes" id="UP001164390"/>
    </source>
</evidence>
<dbReference type="NCBIfam" id="TIGR03144">
    <property type="entry name" value="cytochr_II_ccsB"/>
    <property type="match status" value="1"/>
</dbReference>
<evidence type="ECO:0000256" key="5">
    <source>
        <dbReference type="ARBA" id="ARBA00023136"/>
    </source>
</evidence>
<feature type="transmembrane region" description="Helical" evidence="6">
    <location>
        <begin position="275"/>
        <end position="291"/>
    </location>
</feature>
<evidence type="ECO:0000256" key="2">
    <source>
        <dbReference type="ARBA" id="ARBA00022692"/>
    </source>
</evidence>
<name>A0AA46TKC3_9ACTN</name>
<dbReference type="EMBL" id="CP094970">
    <property type="protein sequence ID" value="UYM06924.1"/>
    <property type="molecule type" value="Genomic_DNA"/>
</dbReference>
<keyword evidence="5 6" id="KW-0472">Membrane</keyword>
<evidence type="ECO:0000256" key="6">
    <source>
        <dbReference type="SAM" id="Phobius"/>
    </source>
</evidence>
<feature type="transmembrane region" description="Helical" evidence="6">
    <location>
        <begin position="303"/>
        <end position="324"/>
    </location>
</feature>
<keyword evidence="4 6" id="KW-1133">Transmembrane helix</keyword>
<organism evidence="8 9">
    <name type="scientific">Solicola gregarius</name>
    <dbReference type="NCBI Taxonomy" id="2908642"/>
    <lineage>
        <taxon>Bacteria</taxon>
        <taxon>Bacillati</taxon>
        <taxon>Actinomycetota</taxon>
        <taxon>Actinomycetes</taxon>
        <taxon>Propionibacteriales</taxon>
        <taxon>Nocardioidaceae</taxon>
        <taxon>Solicola</taxon>
    </lineage>
</organism>
<feature type="transmembrane region" description="Helical" evidence="6">
    <location>
        <begin position="12"/>
        <end position="34"/>
    </location>
</feature>
<feature type="transmembrane region" description="Helical" evidence="6">
    <location>
        <begin position="120"/>
        <end position="139"/>
    </location>
</feature>
<reference evidence="8" key="1">
    <citation type="submission" date="2022-01" db="EMBL/GenBank/DDBJ databases">
        <title>Nocardioidaceae gen. sp. A5X3R13.</title>
        <authorList>
            <person name="Lopez Marin M.A."/>
            <person name="Uhlik O."/>
        </authorList>
    </citation>
    <scope>NUCLEOTIDE SEQUENCE</scope>
    <source>
        <strain evidence="8">A5X3R13</strain>
    </source>
</reference>
<dbReference type="RefSeq" id="WP_271635855.1">
    <property type="nucleotide sequence ID" value="NZ_CP094970.1"/>
</dbReference>